<organism evidence="2 3">
    <name type="scientific">Mucilaginibacter ginkgonis</name>
    <dbReference type="NCBI Taxonomy" id="2682091"/>
    <lineage>
        <taxon>Bacteria</taxon>
        <taxon>Pseudomonadati</taxon>
        <taxon>Bacteroidota</taxon>
        <taxon>Sphingobacteriia</taxon>
        <taxon>Sphingobacteriales</taxon>
        <taxon>Sphingobacteriaceae</taxon>
        <taxon>Mucilaginibacter</taxon>
    </lineage>
</organism>
<dbReference type="InterPro" id="IPR010982">
    <property type="entry name" value="Lambda_DNA-bd_dom_sf"/>
</dbReference>
<protein>
    <submittedName>
        <fullName evidence="2">Helix-turn-helix transcriptional regulator</fullName>
    </submittedName>
</protein>
<reference evidence="2 3" key="1">
    <citation type="submission" date="2020-12" db="EMBL/GenBank/DDBJ databases">
        <title>HMF7856_wgs.fasta genome submission.</title>
        <authorList>
            <person name="Kang H."/>
            <person name="Kim H."/>
            <person name="Joh K."/>
        </authorList>
    </citation>
    <scope>NUCLEOTIDE SEQUENCE [LARGE SCALE GENOMIC DNA]</scope>
    <source>
        <strain evidence="2 3">HMF7856</strain>
    </source>
</reference>
<feature type="domain" description="HTH cro/C1-type" evidence="1">
    <location>
        <begin position="26"/>
        <end position="80"/>
    </location>
</feature>
<dbReference type="SUPFAM" id="SSF47413">
    <property type="entry name" value="lambda repressor-like DNA-binding domains"/>
    <property type="match status" value="1"/>
</dbReference>
<sequence length="94" mass="10676">MKSNEINSTSGDGSIEDQLKSIGNRIKSLRIRSGNLSYEKFAHENNIGRMLLRRCETGKNVNMSSFLKIVTALDVTVEEFFQFPLDHKNHSGHH</sequence>
<dbReference type="PROSITE" id="PS50943">
    <property type="entry name" value="HTH_CROC1"/>
    <property type="match status" value="1"/>
</dbReference>
<evidence type="ECO:0000313" key="2">
    <source>
        <dbReference type="EMBL" id="QQL50008.1"/>
    </source>
</evidence>
<proteinExistence type="predicted"/>
<gene>
    <name evidence="2" type="ORF">GO620_000730</name>
</gene>
<dbReference type="Gene3D" id="1.10.260.40">
    <property type="entry name" value="lambda repressor-like DNA-binding domains"/>
    <property type="match status" value="1"/>
</dbReference>
<dbReference type="GO" id="GO:0003677">
    <property type="term" value="F:DNA binding"/>
    <property type="evidence" value="ECO:0007669"/>
    <property type="project" value="InterPro"/>
</dbReference>
<dbReference type="KEGG" id="mgik:GO620_000730"/>
<name>A0A7T7FBE2_9SPHI</name>
<dbReference type="CDD" id="cd00093">
    <property type="entry name" value="HTH_XRE"/>
    <property type="match status" value="1"/>
</dbReference>
<dbReference type="InterPro" id="IPR001387">
    <property type="entry name" value="Cro/C1-type_HTH"/>
</dbReference>
<evidence type="ECO:0000259" key="1">
    <source>
        <dbReference type="PROSITE" id="PS50943"/>
    </source>
</evidence>
<dbReference type="Proteomes" id="UP000429232">
    <property type="component" value="Chromosome"/>
</dbReference>
<dbReference type="RefSeq" id="WP_198173488.1">
    <property type="nucleotide sequence ID" value="NZ_CP066775.1"/>
</dbReference>
<evidence type="ECO:0000313" key="3">
    <source>
        <dbReference type="Proteomes" id="UP000429232"/>
    </source>
</evidence>
<dbReference type="EMBL" id="CP066775">
    <property type="protein sequence ID" value="QQL50008.1"/>
    <property type="molecule type" value="Genomic_DNA"/>
</dbReference>
<accession>A0A7T7FBE2</accession>
<keyword evidence="3" id="KW-1185">Reference proteome</keyword>
<dbReference type="AlphaFoldDB" id="A0A7T7FBE2"/>